<accession>A0ABZ2E826</accession>
<dbReference type="Proteomes" id="UP001318120">
    <property type="component" value="Chromosome"/>
</dbReference>
<organism evidence="2 3">
    <name type="scientific">Campylobacter vicugnae</name>
    <dbReference type="NCBI Taxonomy" id="1660076"/>
    <lineage>
        <taxon>Bacteria</taxon>
        <taxon>Pseudomonadati</taxon>
        <taxon>Campylobacterota</taxon>
        <taxon>Epsilonproteobacteria</taxon>
        <taxon>Campylobacterales</taxon>
        <taxon>Campylobacteraceae</taxon>
        <taxon>Campylobacter</taxon>
    </lineage>
</organism>
<keyword evidence="3" id="KW-1185">Reference proteome</keyword>
<protein>
    <recommendedName>
        <fullName evidence="4">Periplasmic protein</fullName>
    </recommendedName>
</protein>
<evidence type="ECO:0000256" key="1">
    <source>
        <dbReference type="SAM" id="SignalP"/>
    </source>
</evidence>
<proteinExistence type="predicted"/>
<sequence length="399" mass="43128">MKHILFFVIFALFASTSSASVVTKTVTKTSTGEGHGVTREEAINNAIVEAIGKMSGVNINSIKQSNIISVNSNSGSDMVDSYNENITKATKGRADSYEVIDAYQDSKGNWVAKVAIKNSKTTKSYKAPGLSSKSRRSVSVFDSSSHEYRQLGERLKKYIIADLLESRKFNILDRDNSGYYAMEKALIGSADAASDEIYKLKNVIGSDYFLLFNIAGAQGQTKTSNLTGKTTAKIEVAVDYQVILFATRQIKYSNSLTIAVNVKNNINSSESAIAKIASKISQDILNAIYPLKVAAVNGGEAVFTQKLNIGDVYECFSQGERLQDSYTKESTSDSRVETKVGTIEITRADPKLSYGKITQGSVKKDNICRPLGGGSGAGYNIGRDANYQINDGGGVNLGF</sequence>
<evidence type="ECO:0008006" key="4">
    <source>
        <dbReference type="Google" id="ProtNLM"/>
    </source>
</evidence>
<dbReference type="GeneID" id="93112604"/>
<evidence type="ECO:0000313" key="2">
    <source>
        <dbReference type="EMBL" id="WWC41906.1"/>
    </source>
</evidence>
<keyword evidence="1" id="KW-0732">Signal</keyword>
<reference evidence="2 3" key="1">
    <citation type="journal article" date="2017" name="Genome Biol. Evol.">
        <title>Comparative Genomic Analysis Identifies a Campylobacter Clade Deficient in Selenium Metabolism.</title>
        <authorList>
            <person name="Miller W.G."/>
            <person name="Yee E."/>
            <person name="Lopes B.S."/>
            <person name="Chapman M.H."/>
            <person name="Huynh S."/>
            <person name="Bono J.L."/>
            <person name="Parker C.T."/>
            <person name="Strachan N.J.C."/>
            <person name="Forbes K.J."/>
        </authorList>
    </citation>
    <scope>NUCLEOTIDE SEQUENCE [LARGE SCALE GENOMIC DNA]</scope>
    <source>
        <strain evidence="2 3">RM9261</strain>
    </source>
</reference>
<dbReference type="EMBL" id="CP144916">
    <property type="protein sequence ID" value="WWC41906.1"/>
    <property type="molecule type" value="Genomic_DNA"/>
</dbReference>
<feature type="signal peptide" evidence="1">
    <location>
        <begin position="1"/>
        <end position="19"/>
    </location>
</feature>
<evidence type="ECO:0000313" key="3">
    <source>
        <dbReference type="Proteomes" id="UP001318120"/>
    </source>
</evidence>
<dbReference type="RefSeq" id="WP_086257179.1">
    <property type="nucleotide sequence ID" value="NZ_CP144916.1"/>
</dbReference>
<feature type="chain" id="PRO_5045230993" description="Periplasmic protein" evidence="1">
    <location>
        <begin position="20"/>
        <end position="399"/>
    </location>
</feature>
<name>A0ABZ2E826_9BACT</name>
<gene>
    <name evidence="2" type="ORF">CVIC9261_00800</name>
</gene>